<dbReference type="PROSITE" id="PS51257">
    <property type="entry name" value="PROKAR_LIPOPROTEIN"/>
    <property type="match status" value="1"/>
</dbReference>
<dbReference type="Proteomes" id="UP000647133">
    <property type="component" value="Unassembled WGS sequence"/>
</dbReference>
<feature type="domain" description="Lipocalin-like" evidence="2">
    <location>
        <begin position="29"/>
        <end position="93"/>
    </location>
</feature>
<dbReference type="RefSeq" id="WP_192010703.1">
    <property type="nucleotide sequence ID" value="NZ_JACYTQ010000004.1"/>
</dbReference>
<feature type="signal peptide" evidence="1">
    <location>
        <begin position="1"/>
        <end position="21"/>
    </location>
</feature>
<evidence type="ECO:0000313" key="3">
    <source>
        <dbReference type="EMBL" id="MBD8489820.1"/>
    </source>
</evidence>
<comment type="caution">
    <text evidence="3">The sequence shown here is derived from an EMBL/GenBank/DDBJ whole genome shotgun (WGS) entry which is preliminary data.</text>
</comment>
<evidence type="ECO:0000256" key="1">
    <source>
        <dbReference type="SAM" id="SignalP"/>
    </source>
</evidence>
<dbReference type="Pfam" id="PF13648">
    <property type="entry name" value="Lipocalin_4"/>
    <property type="match status" value="1"/>
</dbReference>
<protein>
    <submittedName>
        <fullName evidence="3">Lipocalin family protein</fullName>
    </submittedName>
</protein>
<keyword evidence="1" id="KW-0732">Signal</keyword>
<dbReference type="InterPro" id="IPR024311">
    <property type="entry name" value="Lipocalin-like"/>
</dbReference>
<proteinExistence type="predicted"/>
<gene>
    <name evidence="3" type="ORF">IFO69_13765</name>
</gene>
<sequence>MKMLTLFLSVLLSISSCNSNGQIDNEVSIIGTWQLIERYTSDVGQGKWSPINDGYTYSFKNDGTFVSNKYSECGYGTYILSANSLTLIFGCEEFTTGIETPKGTFVEKLEFENSLMILVPDYLNCVEGCGDKFKKISSE</sequence>
<name>A0ABR9AM90_9BACT</name>
<evidence type="ECO:0000259" key="2">
    <source>
        <dbReference type="Pfam" id="PF13648"/>
    </source>
</evidence>
<organism evidence="3 4">
    <name type="scientific">Echinicola arenosa</name>
    <dbReference type="NCBI Taxonomy" id="2774144"/>
    <lineage>
        <taxon>Bacteria</taxon>
        <taxon>Pseudomonadati</taxon>
        <taxon>Bacteroidota</taxon>
        <taxon>Cytophagia</taxon>
        <taxon>Cytophagales</taxon>
        <taxon>Cyclobacteriaceae</taxon>
        <taxon>Echinicola</taxon>
    </lineage>
</organism>
<evidence type="ECO:0000313" key="4">
    <source>
        <dbReference type="Proteomes" id="UP000647133"/>
    </source>
</evidence>
<feature type="chain" id="PRO_5046069316" evidence="1">
    <location>
        <begin position="22"/>
        <end position="139"/>
    </location>
</feature>
<keyword evidence="4" id="KW-1185">Reference proteome</keyword>
<accession>A0ABR9AM90</accession>
<reference evidence="3 4" key="1">
    <citation type="submission" date="2020-09" db="EMBL/GenBank/DDBJ databases">
        <title>Echinicola sp. CAU 1574 isolated from sand of Sido Beach.</title>
        <authorList>
            <person name="Kim W."/>
        </authorList>
    </citation>
    <scope>NUCLEOTIDE SEQUENCE [LARGE SCALE GENOMIC DNA]</scope>
    <source>
        <strain evidence="3 4">CAU 1574</strain>
    </source>
</reference>
<dbReference type="EMBL" id="JACYTQ010000004">
    <property type="protein sequence ID" value="MBD8489820.1"/>
    <property type="molecule type" value="Genomic_DNA"/>
</dbReference>